<name>A0A0F9DNV9_9ZZZZ</name>
<dbReference type="EMBL" id="LAZR01028186">
    <property type="protein sequence ID" value="KKL63394.1"/>
    <property type="molecule type" value="Genomic_DNA"/>
</dbReference>
<feature type="region of interest" description="Disordered" evidence="1">
    <location>
        <begin position="16"/>
        <end position="39"/>
    </location>
</feature>
<feature type="region of interest" description="Disordered" evidence="1">
    <location>
        <begin position="83"/>
        <end position="105"/>
    </location>
</feature>
<evidence type="ECO:0000256" key="1">
    <source>
        <dbReference type="SAM" id="MobiDB-lite"/>
    </source>
</evidence>
<sequence length="105" mass="12281">MMKTKQHNIEIRFMRRNEKITNMGKQNGNPGGYRERKNDPVGHRLFQAQFRLHEVFCGMEPGRLQKVYRGGRGPDLYVTTVKTVNRHRGESVNEHKGKTRSSRIT</sequence>
<reference evidence="2" key="1">
    <citation type="journal article" date="2015" name="Nature">
        <title>Complex archaea that bridge the gap between prokaryotes and eukaryotes.</title>
        <authorList>
            <person name="Spang A."/>
            <person name="Saw J.H."/>
            <person name="Jorgensen S.L."/>
            <person name="Zaremba-Niedzwiedzka K."/>
            <person name="Martijn J."/>
            <person name="Lind A.E."/>
            <person name="van Eijk R."/>
            <person name="Schleper C."/>
            <person name="Guy L."/>
            <person name="Ettema T.J."/>
        </authorList>
    </citation>
    <scope>NUCLEOTIDE SEQUENCE</scope>
</reference>
<organism evidence="2">
    <name type="scientific">marine sediment metagenome</name>
    <dbReference type="NCBI Taxonomy" id="412755"/>
    <lineage>
        <taxon>unclassified sequences</taxon>
        <taxon>metagenomes</taxon>
        <taxon>ecological metagenomes</taxon>
    </lineage>
</organism>
<evidence type="ECO:0000313" key="2">
    <source>
        <dbReference type="EMBL" id="KKL63394.1"/>
    </source>
</evidence>
<accession>A0A0F9DNV9</accession>
<dbReference type="AlphaFoldDB" id="A0A0F9DNV9"/>
<feature type="compositionally biased region" description="Basic and acidic residues" evidence="1">
    <location>
        <begin position="87"/>
        <end position="96"/>
    </location>
</feature>
<protein>
    <submittedName>
        <fullName evidence="2">Uncharacterized protein</fullName>
    </submittedName>
</protein>
<feature type="non-terminal residue" evidence="2">
    <location>
        <position position="105"/>
    </location>
</feature>
<proteinExistence type="predicted"/>
<comment type="caution">
    <text evidence="2">The sequence shown here is derived from an EMBL/GenBank/DDBJ whole genome shotgun (WGS) entry which is preliminary data.</text>
</comment>
<gene>
    <name evidence="2" type="ORF">LCGC14_2175510</name>
</gene>